<keyword evidence="1" id="KW-0804">Transcription</keyword>
<dbReference type="Proteomes" id="UP001519325">
    <property type="component" value="Unassembled WGS sequence"/>
</dbReference>
<evidence type="ECO:0000313" key="1">
    <source>
        <dbReference type="EMBL" id="MBP2189549.1"/>
    </source>
</evidence>
<sequence length="244" mass="26821">MANDAQEPAAGRPGQLDPLIECAEHELFDVVSATGFRGPAWDVLADRLVRYGLVVLTAWLRSGHIFAETNALGRDLCPSVQERELVAVRLSEDLANDAVSAALASFQRKALAGNGWRKDGGASLSAYFVRACLYAFIDAFRKYRRTGELSATGIGTDPIVAGDYREPASGPDFTESVVNRAVLYTHLAQLTERDRNMVWGKASGYTAAEIAGLFDWPSAKAVERRWARLRLEYAWINRLAGKEQ</sequence>
<proteinExistence type="predicted"/>
<keyword evidence="1" id="KW-0240">DNA-directed RNA polymerase</keyword>
<dbReference type="RefSeq" id="WP_209888384.1">
    <property type="nucleotide sequence ID" value="NZ_JAGGMR010000001.1"/>
</dbReference>
<gene>
    <name evidence="1" type="ORF">BJ987_002450</name>
</gene>
<protein>
    <submittedName>
        <fullName evidence="1">DNA-directed RNA polymerase specialized sigma24 family protein</fullName>
    </submittedName>
</protein>
<dbReference type="EMBL" id="JAGGMR010000001">
    <property type="protein sequence ID" value="MBP2189549.1"/>
    <property type="molecule type" value="Genomic_DNA"/>
</dbReference>
<evidence type="ECO:0000313" key="2">
    <source>
        <dbReference type="Proteomes" id="UP001519325"/>
    </source>
</evidence>
<comment type="caution">
    <text evidence="1">The sequence shown here is derived from an EMBL/GenBank/DDBJ whole genome shotgun (WGS) entry which is preliminary data.</text>
</comment>
<reference evidence="1 2" key="1">
    <citation type="submission" date="2021-03" db="EMBL/GenBank/DDBJ databases">
        <title>Sequencing the genomes of 1000 actinobacteria strains.</title>
        <authorList>
            <person name="Klenk H.-P."/>
        </authorList>
    </citation>
    <scope>NUCLEOTIDE SEQUENCE [LARGE SCALE GENOMIC DNA]</scope>
    <source>
        <strain evidence="1 2">DSM 45516</strain>
    </source>
</reference>
<accession>A0ABS4QEN4</accession>
<organism evidence="1 2">
    <name type="scientific">Nocardia goodfellowii</name>
    <dbReference type="NCBI Taxonomy" id="882446"/>
    <lineage>
        <taxon>Bacteria</taxon>
        <taxon>Bacillati</taxon>
        <taxon>Actinomycetota</taxon>
        <taxon>Actinomycetes</taxon>
        <taxon>Mycobacteriales</taxon>
        <taxon>Nocardiaceae</taxon>
        <taxon>Nocardia</taxon>
    </lineage>
</organism>
<name>A0ABS4QEN4_9NOCA</name>
<dbReference type="GO" id="GO:0000428">
    <property type="term" value="C:DNA-directed RNA polymerase complex"/>
    <property type="evidence" value="ECO:0007669"/>
    <property type="project" value="UniProtKB-KW"/>
</dbReference>
<keyword evidence="2" id="KW-1185">Reference proteome</keyword>